<reference evidence="1 3" key="1">
    <citation type="journal article" date="2019" name="Sci. Rep.">
        <title>Orb-weaving spider Araneus ventricosus genome elucidates the spidroin gene catalogue.</title>
        <authorList>
            <person name="Kono N."/>
            <person name="Nakamura H."/>
            <person name="Ohtoshi R."/>
            <person name="Moran D.A.P."/>
            <person name="Shinohara A."/>
            <person name="Yoshida Y."/>
            <person name="Fujiwara M."/>
            <person name="Mori M."/>
            <person name="Tomita M."/>
            <person name="Arakawa K."/>
        </authorList>
    </citation>
    <scope>NUCLEOTIDE SEQUENCE [LARGE SCALE GENOMIC DNA]</scope>
</reference>
<keyword evidence="3" id="KW-1185">Reference proteome</keyword>
<sequence length="116" mass="13523">MTRTTPDLAPPSPSLRTTSARGRLAATYDFSLPYHFTTRPPRSYVTLGRSPPRTFGKFSRRIVFAVGMDEEIIYHNTTLRAEAETLYPMSRFCSWVFKFRQVPAVYAYRIIMRKYD</sequence>
<dbReference type="EMBL" id="BGPR01043735">
    <property type="protein sequence ID" value="GBO20377.1"/>
    <property type="molecule type" value="Genomic_DNA"/>
</dbReference>
<organism evidence="1 3">
    <name type="scientific">Araneus ventricosus</name>
    <name type="common">Orbweaver spider</name>
    <name type="synonym">Epeira ventricosa</name>
    <dbReference type="NCBI Taxonomy" id="182803"/>
    <lineage>
        <taxon>Eukaryota</taxon>
        <taxon>Metazoa</taxon>
        <taxon>Ecdysozoa</taxon>
        <taxon>Arthropoda</taxon>
        <taxon>Chelicerata</taxon>
        <taxon>Arachnida</taxon>
        <taxon>Araneae</taxon>
        <taxon>Araneomorphae</taxon>
        <taxon>Entelegynae</taxon>
        <taxon>Araneoidea</taxon>
        <taxon>Araneidae</taxon>
        <taxon>Araneus</taxon>
    </lineage>
</organism>
<comment type="caution">
    <text evidence="1">The sequence shown here is derived from an EMBL/GenBank/DDBJ whole genome shotgun (WGS) entry which is preliminary data.</text>
</comment>
<dbReference type="EMBL" id="BGPR01043737">
    <property type="protein sequence ID" value="GBO20380.1"/>
    <property type="molecule type" value="Genomic_DNA"/>
</dbReference>
<dbReference type="Proteomes" id="UP000499080">
    <property type="component" value="Unassembled WGS sequence"/>
</dbReference>
<evidence type="ECO:0000313" key="1">
    <source>
        <dbReference type="EMBL" id="GBO20377.1"/>
    </source>
</evidence>
<evidence type="ECO:0000313" key="3">
    <source>
        <dbReference type="Proteomes" id="UP000499080"/>
    </source>
</evidence>
<name>A0A4Y2V9H5_ARAVE</name>
<accession>A0A4Y2V9H5</accession>
<proteinExistence type="predicted"/>
<gene>
    <name evidence="2" type="ORF">AVEN_152137_1</name>
    <name evidence="1" type="ORF">AVEN_45361_1</name>
</gene>
<protein>
    <submittedName>
        <fullName evidence="1">Uncharacterized protein</fullName>
    </submittedName>
</protein>
<evidence type="ECO:0000313" key="2">
    <source>
        <dbReference type="EMBL" id="GBO20380.1"/>
    </source>
</evidence>
<dbReference type="AlphaFoldDB" id="A0A4Y2V9H5"/>